<dbReference type="AlphaFoldDB" id="A0A2S8F9H4"/>
<evidence type="ECO:0000313" key="2">
    <source>
        <dbReference type="Proteomes" id="UP000239388"/>
    </source>
</evidence>
<dbReference type="EMBL" id="PUIB01000024">
    <property type="protein sequence ID" value="PQO28818.1"/>
    <property type="molecule type" value="Genomic_DNA"/>
</dbReference>
<organism evidence="1 2">
    <name type="scientific">Blastopirellula marina</name>
    <dbReference type="NCBI Taxonomy" id="124"/>
    <lineage>
        <taxon>Bacteria</taxon>
        <taxon>Pseudomonadati</taxon>
        <taxon>Planctomycetota</taxon>
        <taxon>Planctomycetia</taxon>
        <taxon>Pirellulales</taxon>
        <taxon>Pirellulaceae</taxon>
        <taxon>Blastopirellula</taxon>
    </lineage>
</organism>
<dbReference type="OrthoDB" id="250053at2"/>
<name>A0A2S8F9H4_9BACT</name>
<evidence type="ECO:0000313" key="1">
    <source>
        <dbReference type="EMBL" id="PQO28818.1"/>
    </source>
</evidence>
<reference evidence="1 2" key="1">
    <citation type="submission" date="2018-02" db="EMBL/GenBank/DDBJ databases">
        <title>Comparative genomes isolates from brazilian mangrove.</title>
        <authorList>
            <person name="Araujo J.E."/>
            <person name="Taketani R.G."/>
            <person name="Silva M.C.P."/>
            <person name="Loureco M.V."/>
            <person name="Andreote F.D."/>
        </authorList>
    </citation>
    <scope>NUCLEOTIDE SEQUENCE [LARGE SCALE GENOMIC DNA]</scope>
    <source>
        <strain evidence="1 2">NAP PRIS-MGV</strain>
    </source>
</reference>
<comment type="caution">
    <text evidence="1">The sequence shown here is derived from an EMBL/GenBank/DDBJ whole genome shotgun (WGS) entry which is preliminary data.</text>
</comment>
<protein>
    <submittedName>
        <fullName evidence="1">Uncharacterized protein</fullName>
    </submittedName>
</protein>
<dbReference type="Proteomes" id="UP000239388">
    <property type="component" value="Unassembled WGS sequence"/>
</dbReference>
<proteinExistence type="predicted"/>
<sequence>MATDMLDAFAAIGAEVDVVHRGGGFEIDITRSQNRERFKLTLPRFRTVETEVLDVRPRLRHLVLDVWSPDSPVEGRFLCGHDERHWFTAMVPNVGTSTVKSAMESLKPLEVRRAQKKAGVKHRKHRRKTAAYVRQGEWFFLPRPMMHVGEKAEAKGQLVRATGGKPHRVDWIYRQSGTKETFVRGAVRHADHATIYLPVWHRVVQNTEAQPTPEAEWVTRMAYWD</sequence>
<accession>A0A2S8F9H4</accession>
<dbReference type="RefSeq" id="WP_105358088.1">
    <property type="nucleotide sequence ID" value="NZ_PUIB01000024.1"/>
</dbReference>
<gene>
    <name evidence="1" type="ORF">C5Y98_23930</name>
</gene>